<dbReference type="PROSITE" id="PS50009">
    <property type="entry name" value="RASGEF_CAT"/>
    <property type="match status" value="1"/>
</dbReference>
<evidence type="ECO:0000256" key="3">
    <source>
        <dbReference type="SAM" id="Coils"/>
    </source>
</evidence>
<evidence type="ECO:0000256" key="4">
    <source>
        <dbReference type="SAM" id="MobiDB-lite"/>
    </source>
</evidence>
<evidence type="ECO:0000259" key="6">
    <source>
        <dbReference type="PROSITE" id="PS50212"/>
    </source>
</evidence>
<keyword evidence="1 2" id="KW-0344">Guanine-nucleotide releasing factor</keyword>
<accession>A0A1J4KJJ5</accession>
<feature type="compositionally biased region" description="Basic residues" evidence="4">
    <location>
        <begin position="170"/>
        <end position="181"/>
    </location>
</feature>
<feature type="domain" description="N-terminal Ras-GEF" evidence="6">
    <location>
        <begin position="535"/>
        <end position="666"/>
    </location>
</feature>
<evidence type="ECO:0000313" key="8">
    <source>
        <dbReference type="Proteomes" id="UP000179807"/>
    </source>
</evidence>
<dbReference type="PROSITE" id="PS50212">
    <property type="entry name" value="RASGEF_NTER"/>
    <property type="match status" value="1"/>
</dbReference>
<dbReference type="PANTHER" id="PTHR23113">
    <property type="entry name" value="GUANINE NUCLEOTIDE EXCHANGE FACTOR"/>
    <property type="match status" value="1"/>
</dbReference>
<organism evidence="7 8">
    <name type="scientific">Tritrichomonas foetus</name>
    <dbReference type="NCBI Taxonomy" id="1144522"/>
    <lineage>
        <taxon>Eukaryota</taxon>
        <taxon>Metamonada</taxon>
        <taxon>Parabasalia</taxon>
        <taxon>Tritrichomonadida</taxon>
        <taxon>Tritrichomonadidae</taxon>
        <taxon>Tritrichomonas</taxon>
    </lineage>
</organism>
<dbReference type="InterPro" id="IPR036964">
    <property type="entry name" value="RASGEF_cat_dom_sf"/>
</dbReference>
<dbReference type="RefSeq" id="XP_068364631.1">
    <property type="nucleotide sequence ID" value="XM_068500534.1"/>
</dbReference>
<dbReference type="GeneID" id="94835238"/>
<gene>
    <name evidence="7" type="ORF">TRFO_19034</name>
</gene>
<feature type="coiled-coil region" evidence="3">
    <location>
        <begin position="405"/>
        <end position="473"/>
    </location>
</feature>
<protein>
    <recommendedName>
        <fullName evidence="9">Ras-GEF domain-containing protein</fullName>
    </recommendedName>
</protein>
<dbReference type="Pfam" id="PF00617">
    <property type="entry name" value="RasGEF"/>
    <property type="match status" value="1"/>
</dbReference>
<dbReference type="InterPro" id="IPR008937">
    <property type="entry name" value="Ras-like_GEF"/>
</dbReference>
<evidence type="ECO:0000256" key="2">
    <source>
        <dbReference type="PROSITE-ProRule" id="PRU00168"/>
    </source>
</evidence>
<comment type="caution">
    <text evidence="7">The sequence shown here is derived from an EMBL/GenBank/DDBJ whole genome shotgun (WGS) entry which is preliminary data.</text>
</comment>
<dbReference type="GO" id="GO:0005085">
    <property type="term" value="F:guanyl-nucleotide exchange factor activity"/>
    <property type="evidence" value="ECO:0007669"/>
    <property type="project" value="UniProtKB-KW"/>
</dbReference>
<dbReference type="EMBL" id="MLAK01000586">
    <property type="protein sequence ID" value="OHT11495.1"/>
    <property type="molecule type" value="Genomic_DNA"/>
</dbReference>
<dbReference type="VEuPathDB" id="TrichDB:TRFO_19034"/>
<reference evidence="7" key="1">
    <citation type="submission" date="2016-10" db="EMBL/GenBank/DDBJ databases">
        <authorList>
            <person name="Benchimol M."/>
            <person name="Almeida L.G."/>
            <person name="Vasconcelos A.T."/>
            <person name="Perreira-Neves A."/>
            <person name="Rosa I.A."/>
            <person name="Tasca T."/>
            <person name="Bogo M.R."/>
            <person name="de Souza W."/>
        </authorList>
    </citation>
    <scope>NUCLEOTIDE SEQUENCE [LARGE SCALE GENOMIC DNA]</scope>
    <source>
        <strain evidence="7">K</strain>
    </source>
</reference>
<keyword evidence="8" id="KW-1185">Reference proteome</keyword>
<evidence type="ECO:0000259" key="5">
    <source>
        <dbReference type="PROSITE" id="PS50009"/>
    </source>
</evidence>
<feature type="domain" description="Ras-GEF" evidence="5">
    <location>
        <begin position="701"/>
        <end position="939"/>
    </location>
</feature>
<sequence length="941" mass="110154">MNSSLADLNRRYEELCQEANQAYNTVRAQMEANRPLEMQKMQVEAQVLQLKNYVENHPKQDEVENELGKEVAKLQDISNKAIQSEKKLNNRVVNPTPAPAFYDSTNIKDIKEIAHGVRQLYSRKQTLLKSIDYLQKERDQLIDERDDLQTQLQEDRKWANEKEEQLAKATQKKREKHNHKTKTIHDDEMKYHEELKKLETEKNVNQVHLSDLNLWTNQYEQQIDSLRMKINHEKDKDDDVELIDKLLNAIDNLHKRSKQYSDIIESTVQLNLAKEEVEALQSQLESISSKYNKKRERVIKLASIKLQKKEQQRIGVEQVLHDSIKDLQKLEEDREQYKKEKQLYLDEIDKLKKEERESLKIFKELQSSLDMNLINDYDSVISNIKVAESSVAQQDQSISLNIKMINCFKEDNNKLNEILRQLSNIYSSSNESEEQKNLIGQFQKIVTKEKNNVKELKKRVDQSLIENKTQVEEINTKLSKTISHINHRINPEKTLEMNSDQNNRGRENYHHGPITLADYNKENIKYDIANGSNGEEVSVNLATLNAMVELLFHPDVIKSQYDRQMILAWHNTLTPMAQLALDIRDKINNQKKGTPIIPNAKNNSVFLDAMEFFRIWLNDFSKDFYDEEIRKSVIEMLKSFEGLSSDEDETAKEEIEISINKIKSFENKESKKSDFPATFISIVNTKDNLRANLMFSPMMADPQILAYHFMYIDLNIYSKIERYEFIKCAWSKPDRDVKAAHITELTKNFNKTAVIVMETILREKKLKQRKMVLESWIKIMEEAEKINNFNLIFEIDAAMTNPAIIRLKQTWDKVNPDLRNSYNQLSDITAPFRKFGKYKTKLDGIPCVKALPYLGPWLTEMTFIEDGNPKTKALESGEDAINFQKQKAYYIPVSYLTKPWGKEISFQIDEKIKESILNFNIMYKDDTAIFAESRLCEKDVA</sequence>
<evidence type="ECO:0008006" key="9">
    <source>
        <dbReference type="Google" id="ProtNLM"/>
    </source>
</evidence>
<feature type="compositionally biased region" description="Basic and acidic residues" evidence="4">
    <location>
        <begin position="154"/>
        <end position="166"/>
    </location>
</feature>
<feature type="region of interest" description="Disordered" evidence="4">
    <location>
        <begin position="154"/>
        <end position="181"/>
    </location>
</feature>
<dbReference type="AlphaFoldDB" id="A0A1J4KJJ5"/>
<dbReference type="SMART" id="SM00147">
    <property type="entry name" value="RasGEF"/>
    <property type="match status" value="1"/>
</dbReference>
<dbReference type="InterPro" id="IPR001895">
    <property type="entry name" value="RASGEF_cat_dom"/>
</dbReference>
<dbReference type="OrthoDB" id="10254377at2759"/>
<dbReference type="InterPro" id="IPR023578">
    <property type="entry name" value="Ras_GEF_dom_sf"/>
</dbReference>
<dbReference type="GO" id="GO:0007264">
    <property type="term" value="P:small GTPase-mediated signal transduction"/>
    <property type="evidence" value="ECO:0007669"/>
    <property type="project" value="InterPro"/>
</dbReference>
<feature type="coiled-coil region" evidence="3">
    <location>
        <begin position="263"/>
        <end position="354"/>
    </location>
</feature>
<proteinExistence type="predicted"/>
<evidence type="ECO:0000256" key="1">
    <source>
        <dbReference type="ARBA" id="ARBA00022658"/>
    </source>
</evidence>
<dbReference type="PANTHER" id="PTHR23113:SF365">
    <property type="entry name" value="RAS-GEF DOMAIN-CONTAINING PROTEIN"/>
    <property type="match status" value="1"/>
</dbReference>
<evidence type="ECO:0000313" key="7">
    <source>
        <dbReference type="EMBL" id="OHT11495.1"/>
    </source>
</evidence>
<dbReference type="Gene3D" id="1.20.870.10">
    <property type="entry name" value="Son of sevenless (SoS) protein Chain: S domain 1"/>
    <property type="match status" value="1"/>
</dbReference>
<dbReference type="Gene3D" id="1.10.840.10">
    <property type="entry name" value="Ras guanine-nucleotide exchange factors catalytic domain"/>
    <property type="match status" value="1"/>
</dbReference>
<keyword evidence="3" id="KW-0175">Coiled coil</keyword>
<dbReference type="InterPro" id="IPR000651">
    <property type="entry name" value="Ras-like_Gua-exchang_fac_N"/>
</dbReference>
<dbReference type="Proteomes" id="UP000179807">
    <property type="component" value="Unassembled WGS sequence"/>
</dbReference>
<dbReference type="SUPFAM" id="SSF48366">
    <property type="entry name" value="Ras GEF"/>
    <property type="match status" value="1"/>
</dbReference>
<name>A0A1J4KJJ5_9EUKA</name>